<protein>
    <submittedName>
        <fullName evidence="2">Coiled-coil domain-containing protein 81</fullName>
    </submittedName>
</protein>
<dbReference type="AlphaFoldDB" id="A0A087RBS6"/>
<gene>
    <name evidence="2" type="ORF">AS27_07690</name>
</gene>
<accession>A0A087RBS6</accession>
<sequence>PGGKVLEPLWYAQLAAATFVSSKKVVGRIQDTMSLFSRCIRKGKTIMLILRDIGLLLTEDTRVQMKYYHNFLEMMTGEDTLEEALSRVPVMLDLVIPRTATTASLIYSDCIIVFPEFELEHVHKPPPR</sequence>
<keyword evidence="3" id="KW-1185">Reference proteome</keyword>
<name>A0A087RBS6_APTFO</name>
<evidence type="ECO:0000313" key="3">
    <source>
        <dbReference type="Proteomes" id="UP000053286"/>
    </source>
</evidence>
<organism evidence="2 3">
    <name type="scientific">Aptenodytes forsteri</name>
    <name type="common">Emperor penguin</name>
    <dbReference type="NCBI Taxonomy" id="9233"/>
    <lineage>
        <taxon>Eukaryota</taxon>
        <taxon>Metazoa</taxon>
        <taxon>Chordata</taxon>
        <taxon>Craniata</taxon>
        <taxon>Vertebrata</taxon>
        <taxon>Euteleostomi</taxon>
        <taxon>Archelosauria</taxon>
        <taxon>Archosauria</taxon>
        <taxon>Dinosauria</taxon>
        <taxon>Saurischia</taxon>
        <taxon>Theropoda</taxon>
        <taxon>Coelurosauria</taxon>
        <taxon>Aves</taxon>
        <taxon>Neognathae</taxon>
        <taxon>Neoaves</taxon>
        <taxon>Aequornithes</taxon>
        <taxon>Sphenisciformes</taxon>
        <taxon>Spheniscidae</taxon>
        <taxon>Aptenodytes</taxon>
    </lineage>
</organism>
<feature type="non-terminal residue" evidence="2">
    <location>
        <position position="128"/>
    </location>
</feature>
<dbReference type="EMBL" id="KL226286">
    <property type="protein sequence ID" value="KFM10930.1"/>
    <property type="molecule type" value="Genomic_DNA"/>
</dbReference>
<evidence type="ECO:0000259" key="1">
    <source>
        <dbReference type="Pfam" id="PF18289"/>
    </source>
</evidence>
<proteinExistence type="predicted"/>
<dbReference type="Pfam" id="PF18289">
    <property type="entry name" value="HU-CCDC81_euk_2"/>
    <property type="match status" value="1"/>
</dbReference>
<dbReference type="PANTHER" id="PTHR14362:SF2">
    <property type="entry name" value="COILED-COIL DOMAIN-CONTAINING PROTEIN 81"/>
    <property type="match status" value="1"/>
</dbReference>
<evidence type="ECO:0000313" key="2">
    <source>
        <dbReference type="EMBL" id="KFM10930.1"/>
    </source>
</evidence>
<dbReference type="Proteomes" id="UP000053286">
    <property type="component" value="Unassembled WGS sequence"/>
</dbReference>
<dbReference type="PANTHER" id="PTHR14362">
    <property type="entry name" value="COILED-COIL DOMAIN-CONTAINING PROTEIN 81"/>
    <property type="match status" value="1"/>
</dbReference>
<feature type="non-terminal residue" evidence="2">
    <location>
        <position position="1"/>
    </location>
</feature>
<feature type="domain" description="CCDC81 HU" evidence="1">
    <location>
        <begin position="6"/>
        <end position="78"/>
    </location>
</feature>
<reference evidence="2 3" key="1">
    <citation type="submission" date="2014-04" db="EMBL/GenBank/DDBJ databases">
        <title>Genome evolution of avian class.</title>
        <authorList>
            <person name="Zhang G."/>
            <person name="Li C."/>
        </authorList>
    </citation>
    <scope>NUCLEOTIDE SEQUENCE [LARGE SCALE GENOMIC DNA]</scope>
    <source>
        <strain evidence="2">BGI_AS27</strain>
    </source>
</reference>
<dbReference type="GO" id="GO:0005815">
    <property type="term" value="C:microtubule organizing center"/>
    <property type="evidence" value="ECO:0007669"/>
    <property type="project" value="TreeGrafter"/>
</dbReference>
<dbReference type="InterPro" id="IPR040673">
    <property type="entry name" value="CCDC81_HU_dom_2"/>
</dbReference>
<dbReference type="InterPro" id="IPR026295">
    <property type="entry name" value="CCD81"/>
</dbReference>